<evidence type="ECO:0000256" key="5">
    <source>
        <dbReference type="ARBA" id="ARBA00022989"/>
    </source>
</evidence>
<feature type="region of interest" description="Disordered" evidence="8">
    <location>
        <begin position="1"/>
        <end position="29"/>
    </location>
</feature>
<dbReference type="SUPFAM" id="SSF161098">
    <property type="entry name" value="MetI-like"/>
    <property type="match status" value="1"/>
</dbReference>
<evidence type="ECO:0000256" key="6">
    <source>
        <dbReference type="ARBA" id="ARBA00023136"/>
    </source>
</evidence>
<accession>A0A8J3FN66</accession>
<protein>
    <submittedName>
        <fullName evidence="10">ABC transporter permease</fullName>
    </submittedName>
</protein>
<comment type="similarity">
    <text evidence="7">Belongs to the binding-protein-dependent transport system permease family.</text>
</comment>
<keyword evidence="11" id="KW-1185">Reference proteome</keyword>
<proteinExistence type="inferred from homology"/>
<keyword evidence="2 7" id="KW-0813">Transport</keyword>
<evidence type="ECO:0000313" key="10">
    <source>
        <dbReference type="EMBL" id="GGK81558.1"/>
    </source>
</evidence>
<dbReference type="GO" id="GO:0005886">
    <property type="term" value="C:plasma membrane"/>
    <property type="evidence" value="ECO:0007669"/>
    <property type="project" value="UniProtKB-SubCell"/>
</dbReference>
<dbReference type="AlphaFoldDB" id="A0A8J3FN66"/>
<feature type="domain" description="ABC transmembrane type-1" evidence="9">
    <location>
        <begin position="107"/>
        <end position="323"/>
    </location>
</feature>
<dbReference type="Gene3D" id="1.10.3720.10">
    <property type="entry name" value="MetI-like"/>
    <property type="match status" value="1"/>
</dbReference>
<dbReference type="PANTHER" id="PTHR30193">
    <property type="entry name" value="ABC TRANSPORTER PERMEASE PROTEIN"/>
    <property type="match status" value="1"/>
</dbReference>
<keyword evidence="5 7" id="KW-1133">Transmembrane helix</keyword>
<evidence type="ECO:0000256" key="4">
    <source>
        <dbReference type="ARBA" id="ARBA00022692"/>
    </source>
</evidence>
<keyword evidence="4 7" id="KW-0812">Transmembrane</keyword>
<feature type="transmembrane region" description="Helical" evidence="7">
    <location>
        <begin position="295"/>
        <end position="324"/>
    </location>
</feature>
<dbReference type="InterPro" id="IPR000515">
    <property type="entry name" value="MetI-like"/>
</dbReference>
<feature type="transmembrane region" description="Helical" evidence="7">
    <location>
        <begin position="41"/>
        <end position="65"/>
    </location>
</feature>
<dbReference type="InterPro" id="IPR035906">
    <property type="entry name" value="MetI-like_sf"/>
</dbReference>
<dbReference type="CDD" id="cd06261">
    <property type="entry name" value="TM_PBP2"/>
    <property type="match status" value="1"/>
</dbReference>
<dbReference type="PROSITE" id="PS50928">
    <property type="entry name" value="ABC_TM1"/>
    <property type="match status" value="1"/>
</dbReference>
<dbReference type="EMBL" id="BMMX01000003">
    <property type="protein sequence ID" value="GGK81558.1"/>
    <property type="molecule type" value="Genomic_DNA"/>
</dbReference>
<name>A0A8J3FN66_9ACTN</name>
<evidence type="ECO:0000256" key="1">
    <source>
        <dbReference type="ARBA" id="ARBA00004651"/>
    </source>
</evidence>
<dbReference type="GO" id="GO:0055085">
    <property type="term" value="P:transmembrane transport"/>
    <property type="evidence" value="ECO:0007669"/>
    <property type="project" value="InterPro"/>
</dbReference>
<evidence type="ECO:0000313" key="11">
    <source>
        <dbReference type="Proteomes" id="UP000656042"/>
    </source>
</evidence>
<dbReference type="PANTHER" id="PTHR30193:SF37">
    <property type="entry name" value="INNER MEMBRANE ABC TRANSPORTER PERMEASE PROTEIN YCJO"/>
    <property type="match status" value="1"/>
</dbReference>
<comment type="caution">
    <text evidence="10">The sequence shown here is derived from an EMBL/GenBank/DDBJ whole genome shotgun (WGS) entry which is preliminary data.</text>
</comment>
<dbReference type="Pfam" id="PF00528">
    <property type="entry name" value="BPD_transp_1"/>
    <property type="match status" value="1"/>
</dbReference>
<dbReference type="InterPro" id="IPR051393">
    <property type="entry name" value="ABC_transporter_permease"/>
</dbReference>
<feature type="transmembrane region" description="Helical" evidence="7">
    <location>
        <begin position="107"/>
        <end position="132"/>
    </location>
</feature>
<evidence type="ECO:0000259" key="9">
    <source>
        <dbReference type="PROSITE" id="PS50928"/>
    </source>
</evidence>
<dbReference type="Proteomes" id="UP000656042">
    <property type="component" value="Unassembled WGS sequence"/>
</dbReference>
<feature type="transmembrane region" description="Helical" evidence="7">
    <location>
        <begin position="188"/>
        <end position="205"/>
    </location>
</feature>
<evidence type="ECO:0000256" key="3">
    <source>
        <dbReference type="ARBA" id="ARBA00022475"/>
    </source>
</evidence>
<keyword evidence="6 7" id="KW-0472">Membrane</keyword>
<gene>
    <name evidence="10" type="ORF">GCM10012284_14480</name>
</gene>
<organism evidence="10 11">
    <name type="scientific">Mangrovihabitans endophyticus</name>
    <dbReference type="NCBI Taxonomy" id="1751298"/>
    <lineage>
        <taxon>Bacteria</taxon>
        <taxon>Bacillati</taxon>
        <taxon>Actinomycetota</taxon>
        <taxon>Actinomycetes</taxon>
        <taxon>Micromonosporales</taxon>
        <taxon>Micromonosporaceae</taxon>
        <taxon>Mangrovihabitans</taxon>
    </lineage>
</organism>
<sequence>MATTLPGRAAAGKTSRGGPDPATPPTKARRKWLSWKRSTPYLLLVPAAVLELLIHVIPMVVGLWMSFIELTQYYITNWSEAPWKGLGNFTVALDFSGPLGRQLLRSFGVTLGFTVLTVGISFGLGLCAALALQRFGRGRGFIRTLFLTPYALPAYAGIITWKFMLQRDNGLVNQLITNDLHLTGNRPFWLIGSNAFVSVVVVAIWQQWPFAFLMTMAGMQVIPDEVYQASSIDGASTWQQIRHVTLGMMKPINSVLLLLLFLWTFREFNTPFVLFGPTPPASADLLTIHIYSSSFINWNFGLGSAMSALLMLFLILVAGGWALWNRRISRDA</sequence>
<reference evidence="10" key="1">
    <citation type="journal article" date="2014" name="Int. J. Syst. Evol. Microbiol.">
        <title>Complete genome sequence of Corynebacterium casei LMG S-19264T (=DSM 44701T), isolated from a smear-ripened cheese.</title>
        <authorList>
            <consortium name="US DOE Joint Genome Institute (JGI-PGF)"/>
            <person name="Walter F."/>
            <person name="Albersmeier A."/>
            <person name="Kalinowski J."/>
            <person name="Ruckert C."/>
        </authorList>
    </citation>
    <scope>NUCLEOTIDE SEQUENCE</scope>
    <source>
        <strain evidence="10">CGMCC 4.7299</strain>
    </source>
</reference>
<comment type="subcellular location">
    <subcellularLocation>
        <location evidence="1 7">Cell membrane</location>
        <topology evidence="1 7">Multi-pass membrane protein</topology>
    </subcellularLocation>
</comment>
<evidence type="ECO:0000256" key="7">
    <source>
        <dbReference type="RuleBase" id="RU363032"/>
    </source>
</evidence>
<evidence type="ECO:0000256" key="2">
    <source>
        <dbReference type="ARBA" id="ARBA00022448"/>
    </source>
</evidence>
<reference evidence="10" key="2">
    <citation type="submission" date="2020-09" db="EMBL/GenBank/DDBJ databases">
        <authorList>
            <person name="Sun Q."/>
            <person name="Zhou Y."/>
        </authorList>
    </citation>
    <scope>NUCLEOTIDE SEQUENCE</scope>
    <source>
        <strain evidence="10">CGMCC 4.7299</strain>
    </source>
</reference>
<dbReference type="RefSeq" id="WP_189078294.1">
    <property type="nucleotide sequence ID" value="NZ_BMMX01000003.1"/>
</dbReference>
<feature type="transmembrane region" description="Helical" evidence="7">
    <location>
        <begin position="144"/>
        <end position="164"/>
    </location>
</feature>
<keyword evidence="3" id="KW-1003">Cell membrane</keyword>
<evidence type="ECO:0000256" key="8">
    <source>
        <dbReference type="SAM" id="MobiDB-lite"/>
    </source>
</evidence>